<feature type="chain" id="PRO_5043890528" evidence="2">
    <location>
        <begin position="25"/>
        <end position="790"/>
    </location>
</feature>
<comment type="caution">
    <text evidence="4">The sequence shown here is derived from an EMBL/GenBank/DDBJ whole genome shotgun (WGS) entry which is preliminary data.</text>
</comment>
<keyword evidence="4" id="KW-0378">Hydrolase</keyword>
<feature type="signal peptide" evidence="2">
    <location>
        <begin position="1"/>
        <end position="24"/>
    </location>
</feature>
<dbReference type="SMART" id="SM01217">
    <property type="entry name" value="Fn3_like"/>
    <property type="match status" value="1"/>
</dbReference>
<comment type="similarity">
    <text evidence="1">Belongs to the glycosyl hydrolase 3 family.</text>
</comment>
<dbReference type="PROSITE" id="PS00775">
    <property type="entry name" value="GLYCOSYL_HYDROL_F3"/>
    <property type="match status" value="1"/>
</dbReference>
<gene>
    <name evidence="4" type="ORF">KZY68_03180</name>
</gene>
<dbReference type="Pfam" id="PF01915">
    <property type="entry name" value="Glyco_hydro_3_C"/>
    <property type="match status" value="1"/>
</dbReference>
<evidence type="ECO:0000256" key="2">
    <source>
        <dbReference type="SAM" id="SignalP"/>
    </source>
</evidence>
<dbReference type="InterPro" id="IPR019800">
    <property type="entry name" value="Glyco_hydro_3_AS"/>
</dbReference>
<keyword evidence="2" id="KW-0732">Signal</keyword>
<evidence type="ECO:0000256" key="1">
    <source>
        <dbReference type="ARBA" id="ARBA00005336"/>
    </source>
</evidence>
<dbReference type="GO" id="GO:0008422">
    <property type="term" value="F:beta-glucosidase activity"/>
    <property type="evidence" value="ECO:0007669"/>
    <property type="project" value="TreeGrafter"/>
</dbReference>
<reference evidence="4" key="1">
    <citation type="submission" date="2021-07" db="EMBL/GenBank/DDBJ databases">
        <title>Genomic diversity and antimicrobial resistance of Prevotella spp. isolated from chronic lung disease airways.</title>
        <authorList>
            <person name="Webb K.A."/>
            <person name="Olagoke O.S."/>
            <person name="Baird T."/>
            <person name="Neill J."/>
            <person name="Pham A."/>
            <person name="Wells T.J."/>
            <person name="Ramsay K.A."/>
            <person name="Bell S.C."/>
            <person name="Sarovich D.S."/>
            <person name="Price E.P."/>
        </authorList>
    </citation>
    <scope>NUCLEOTIDE SEQUENCE</scope>
    <source>
        <strain evidence="4">SCHI0047.S.3</strain>
    </source>
</reference>
<organism evidence="4 5">
    <name type="scientific">Segatella salivae</name>
    <dbReference type="NCBI Taxonomy" id="228604"/>
    <lineage>
        <taxon>Bacteria</taxon>
        <taxon>Pseudomonadati</taxon>
        <taxon>Bacteroidota</taxon>
        <taxon>Bacteroidia</taxon>
        <taxon>Bacteroidales</taxon>
        <taxon>Prevotellaceae</taxon>
        <taxon>Segatella</taxon>
    </lineage>
</organism>
<evidence type="ECO:0000313" key="4">
    <source>
        <dbReference type="EMBL" id="MBW4865041.1"/>
    </source>
</evidence>
<dbReference type="RefSeq" id="WP_219427377.1">
    <property type="nucleotide sequence ID" value="NZ_JAHXRD010000003.1"/>
</dbReference>
<dbReference type="PANTHER" id="PTHR30620:SF123">
    <property type="entry name" value="BETA-XYLOSIDASE"/>
    <property type="match status" value="1"/>
</dbReference>
<dbReference type="InterPro" id="IPR051915">
    <property type="entry name" value="Cellulose_Degrad_GH3"/>
</dbReference>
<protein>
    <submittedName>
        <fullName evidence="4">Glycoside hydrolase family 3 C-terminal domain-containing protein</fullName>
    </submittedName>
</protein>
<dbReference type="AlphaFoldDB" id="A0AAW4NJ23"/>
<evidence type="ECO:0000259" key="3">
    <source>
        <dbReference type="SMART" id="SM01217"/>
    </source>
</evidence>
<sequence length="790" mass="86510">MKITRCKVTVLLLMACGLCLNLKAKGHFPYQNEKLPTAQRVTDLLRRMTLDEKIGQLRCMLAWDYYIRNRQQIELSDTFKKDIAEGKIGMLWATFRADPWTKKSLENGLTPYLAAQTANKMQQYAIQNTRLGIPLFLAEEAPHGHMAIGTTVFPTGLGLAATWNNTLAEAIGQCIARQIRQQGAHISFGPVLDLTRDPRWSRVEECMGEDPVLTAVIGASMVKGLGGGKHSQPYATIPTLKHFVGYGTTEGGQNGCQTVGGLRDVCQNFLLPFEKAIQAGATSVMTSYNSLDGVPSTGNRWLYDDVLRKRWNFSGFVLSDLYSIDGLWHTHHVTHTLAEAGGLALKAGVDVDLGGRAYALLPEALEKGWITEHDIDSACARVLRMKFEMGLFEHPYVNAAEAKTIDNEADKALALKAAQQLITLLKNSNQCLPLQRKAKIALVGPNANNVYNMLGDYTAPQQEGHVKTVLMGLQTKIPAAQLRYVKGCAIRDTANSNIDEAVAAAKWADVVVAVVGGSSARDFKTDYQATGAATVNASTVSDMESGEGYDRASLTLTGRQEELLKAVKKTGKPLVVVYIEGRPLQKNWAATHADALLTAYYPGQEGGQAIADVLFGDINPAGRLPISVPVSVGQLPCYYNKRMPSPHDYVEMNAAPLYPFGYGLSYTTFSYDKMKTEKTGRNAYRISFEITNTGDTDGEEVAQLYTHDQVASVVQPLLQLKHFKRIFIPKGQTKCVTFDLEPKDFSLINAEMQPVVEARSIDIGIGGASNKLPLHAVIQTEAETLSPPYK</sequence>
<dbReference type="GO" id="GO:0009251">
    <property type="term" value="P:glucan catabolic process"/>
    <property type="evidence" value="ECO:0007669"/>
    <property type="project" value="TreeGrafter"/>
</dbReference>
<dbReference type="FunFam" id="3.40.50.1700:FF:000009">
    <property type="entry name" value="Periplasmic beta-glucosidase"/>
    <property type="match status" value="1"/>
</dbReference>
<dbReference type="PANTHER" id="PTHR30620">
    <property type="entry name" value="PERIPLASMIC BETA-GLUCOSIDASE-RELATED"/>
    <property type="match status" value="1"/>
</dbReference>
<accession>A0AAW4NJ23</accession>
<dbReference type="Proteomes" id="UP001196873">
    <property type="component" value="Unassembled WGS sequence"/>
</dbReference>
<dbReference type="InterPro" id="IPR002772">
    <property type="entry name" value="Glyco_hydro_3_C"/>
</dbReference>
<proteinExistence type="inferred from homology"/>
<dbReference type="InterPro" id="IPR001764">
    <property type="entry name" value="Glyco_hydro_3_N"/>
</dbReference>
<name>A0AAW4NJ23_9BACT</name>
<dbReference type="Pfam" id="PF00933">
    <property type="entry name" value="Glyco_hydro_3"/>
    <property type="match status" value="1"/>
</dbReference>
<dbReference type="EMBL" id="JAHXRF010000003">
    <property type="protein sequence ID" value="MBW4865041.1"/>
    <property type="molecule type" value="Genomic_DNA"/>
</dbReference>
<dbReference type="Pfam" id="PF14310">
    <property type="entry name" value="Fn3-like"/>
    <property type="match status" value="1"/>
</dbReference>
<dbReference type="InterPro" id="IPR026891">
    <property type="entry name" value="Fn3-like"/>
</dbReference>
<feature type="domain" description="Fibronectin type III-like" evidence="3">
    <location>
        <begin position="700"/>
        <end position="769"/>
    </location>
</feature>
<evidence type="ECO:0000313" key="5">
    <source>
        <dbReference type="Proteomes" id="UP001196873"/>
    </source>
</evidence>